<dbReference type="InterPro" id="IPR036388">
    <property type="entry name" value="WH-like_DNA-bd_sf"/>
</dbReference>
<keyword evidence="3" id="KW-1133">Transmembrane helix</keyword>
<name>A0ABX4VP71_9ENTR</name>
<dbReference type="SMART" id="SM00862">
    <property type="entry name" value="Trans_reg_C"/>
    <property type="match status" value="1"/>
</dbReference>
<organism evidence="5 6">
    <name type="scientific">Enterobacter bugandensis</name>
    <dbReference type="NCBI Taxonomy" id="881260"/>
    <lineage>
        <taxon>Bacteria</taxon>
        <taxon>Pseudomonadati</taxon>
        <taxon>Pseudomonadota</taxon>
        <taxon>Gammaproteobacteria</taxon>
        <taxon>Enterobacterales</taxon>
        <taxon>Enterobacteriaceae</taxon>
        <taxon>Enterobacter</taxon>
    </lineage>
</organism>
<dbReference type="EMBL" id="POUR01000001">
    <property type="protein sequence ID" value="PNF70061.1"/>
    <property type="molecule type" value="Genomic_DNA"/>
</dbReference>
<evidence type="ECO:0000256" key="3">
    <source>
        <dbReference type="SAM" id="Phobius"/>
    </source>
</evidence>
<comment type="caution">
    <text evidence="5">The sequence shown here is derived from an EMBL/GenBank/DDBJ whole genome shotgun (WGS) entry which is preliminary data.</text>
</comment>
<dbReference type="SUPFAM" id="SSF46894">
    <property type="entry name" value="C-terminal effector domain of the bipartite response regulators"/>
    <property type="match status" value="1"/>
</dbReference>
<proteinExistence type="predicted"/>
<sequence>MHMKFIMNKQIIFDSDMSTLGLEGSQDELIQISNPTKRLLLLLIAHKGEAIKREVIFKKVWDDYGMVSSNNNLNQCVSKLRKIMKNLGMDEEVIVTVPKIGFMLHQHVDIEKCSEPVDVIMGAPSETETAYIANGRLLKGKTAESSAGEVSRWRTMKTGIVNQLVLFFAVVALGGAAGFWVASKPVERNEIYMGNAGSCKVMMSEQALDSITNPDVKKVVMDLAVKLNPVCKSNEYVLIIKSSTFKTYSSNLSRLYFMRCGMLSDGKEEICWGLLPPR</sequence>
<dbReference type="Gene3D" id="1.10.10.10">
    <property type="entry name" value="Winged helix-like DNA-binding domain superfamily/Winged helix DNA-binding domain"/>
    <property type="match status" value="1"/>
</dbReference>
<gene>
    <name evidence="5" type="ORF">C1167_19820</name>
</gene>
<evidence type="ECO:0000313" key="6">
    <source>
        <dbReference type="Proteomes" id="UP000236063"/>
    </source>
</evidence>
<keyword evidence="3" id="KW-0472">Membrane</keyword>
<dbReference type="InterPro" id="IPR016032">
    <property type="entry name" value="Sig_transdc_resp-reg_C-effctor"/>
</dbReference>
<dbReference type="Proteomes" id="UP000236063">
    <property type="component" value="Unassembled WGS sequence"/>
</dbReference>
<evidence type="ECO:0000256" key="2">
    <source>
        <dbReference type="PROSITE-ProRule" id="PRU01091"/>
    </source>
</evidence>
<keyword evidence="1 2" id="KW-0238">DNA-binding</keyword>
<keyword evidence="3" id="KW-0812">Transmembrane</keyword>
<accession>A0ABX4VP71</accession>
<evidence type="ECO:0000256" key="1">
    <source>
        <dbReference type="ARBA" id="ARBA00023125"/>
    </source>
</evidence>
<protein>
    <submittedName>
        <fullName evidence="5">CadC family transcriptional regulator</fullName>
    </submittedName>
</protein>
<feature type="DNA-binding region" description="OmpR/PhoB-type" evidence="2">
    <location>
        <begin position="3"/>
        <end position="106"/>
    </location>
</feature>
<evidence type="ECO:0000259" key="4">
    <source>
        <dbReference type="PROSITE" id="PS51755"/>
    </source>
</evidence>
<dbReference type="Pfam" id="PF00486">
    <property type="entry name" value="Trans_reg_C"/>
    <property type="match status" value="1"/>
</dbReference>
<evidence type="ECO:0000313" key="5">
    <source>
        <dbReference type="EMBL" id="PNF70061.1"/>
    </source>
</evidence>
<keyword evidence="6" id="KW-1185">Reference proteome</keyword>
<feature type="transmembrane region" description="Helical" evidence="3">
    <location>
        <begin position="160"/>
        <end position="182"/>
    </location>
</feature>
<dbReference type="PROSITE" id="PS51755">
    <property type="entry name" value="OMPR_PHOB"/>
    <property type="match status" value="1"/>
</dbReference>
<feature type="domain" description="OmpR/PhoB-type" evidence="4">
    <location>
        <begin position="3"/>
        <end position="106"/>
    </location>
</feature>
<reference evidence="5 6" key="1">
    <citation type="submission" date="2018-01" db="EMBL/GenBank/DDBJ databases">
        <title>Multi-drug resistant Enterobacter species isolated from the International Space Station and comparative genomic analyses with human pathogenic strains.</title>
        <authorList>
            <person name="Singh N.K."/>
            <person name="Bezdan D."/>
            <person name="McIntyre A."/>
            <person name="Sielaff A.C."/>
            <person name="Wheeler K."/>
            <person name="Mason C."/>
            <person name="Venkateswaran K."/>
        </authorList>
    </citation>
    <scope>NUCLEOTIDE SEQUENCE [LARGE SCALE GENOMIC DNA]</scope>
    <source>
        <strain evidence="5 6">IF2SW-P2</strain>
    </source>
</reference>
<dbReference type="CDD" id="cd00383">
    <property type="entry name" value="trans_reg_C"/>
    <property type="match status" value="1"/>
</dbReference>
<dbReference type="InterPro" id="IPR001867">
    <property type="entry name" value="OmpR/PhoB-type_DNA-bd"/>
</dbReference>